<dbReference type="OrthoDB" id="4552598at2"/>
<dbReference type="STRING" id="686624.SAMN04488242_1643"/>
<feature type="transmembrane region" description="Helical" evidence="1">
    <location>
        <begin position="195"/>
        <end position="222"/>
    </location>
</feature>
<dbReference type="RefSeq" id="WP_093250925.1">
    <property type="nucleotide sequence ID" value="NZ_FNGP01000003.1"/>
</dbReference>
<feature type="transmembrane region" description="Helical" evidence="1">
    <location>
        <begin position="153"/>
        <end position="174"/>
    </location>
</feature>
<gene>
    <name evidence="3" type="ORF">SAMN04488242_1643</name>
</gene>
<organism evidence="3 4">
    <name type="scientific">Tessaracoccus oleiagri</name>
    <dbReference type="NCBI Taxonomy" id="686624"/>
    <lineage>
        <taxon>Bacteria</taxon>
        <taxon>Bacillati</taxon>
        <taxon>Actinomycetota</taxon>
        <taxon>Actinomycetes</taxon>
        <taxon>Propionibacteriales</taxon>
        <taxon>Propionibacteriaceae</taxon>
        <taxon>Tessaracoccus</taxon>
    </lineage>
</organism>
<dbReference type="AlphaFoldDB" id="A0A1G9KI29"/>
<proteinExistence type="predicted"/>
<evidence type="ECO:0000313" key="4">
    <source>
        <dbReference type="Proteomes" id="UP000199475"/>
    </source>
</evidence>
<feature type="domain" description="DUF1206" evidence="2">
    <location>
        <begin position="114"/>
        <end position="178"/>
    </location>
</feature>
<dbReference type="EMBL" id="FNGP01000003">
    <property type="protein sequence ID" value="SDL49262.1"/>
    <property type="molecule type" value="Genomic_DNA"/>
</dbReference>
<dbReference type="Pfam" id="PF06724">
    <property type="entry name" value="DUF1206"/>
    <property type="match status" value="3"/>
</dbReference>
<keyword evidence="4" id="KW-1185">Reference proteome</keyword>
<feature type="transmembrane region" description="Helical" evidence="1">
    <location>
        <begin position="73"/>
        <end position="95"/>
    </location>
</feature>
<keyword evidence="1" id="KW-1133">Transmembrane helix</keyword>
<reference evidence="3 4" key="1">
    <citation type="submission" date="2016-10" db="EMBL/GenBank/DDBJ databases">
        <authorList>
            <person name="de Groot N.N."/>
        </authorList>
    </citation>
    <scope>NUCLEOTIDE SEQUENCE [LARGE SCALE GENOMIC DNA]</scope>
    <source>
        <strain evidence="3 4">CGMCC 1.9159</strain>
    </source>
</reference>
<feature type="domain" description="DUF1206" evidence="2">
    <location>
        <begin position="28"/>
        <end position="95"/>
    </location>
</feature>
<feature type="transmembrane region" description="Helical" evidence="1">
    <location>
        <begin position="116"/>
        <end position="133"/>
    </location>
</feature>
<sequence>MNSPVDDAKDAADSVQDSGAYRFLVRGGLVAFGVVHFLVGVLAIRVAMGSGGGEEASQGGALRTLAQNPLGPWILGAVAVGLFVIALWQAITAFIGHREFDGAKRVGKRISSGLRTILYGFLGYQALRIALGSGQQQGGGEESMTARLLALPFGGAIVALVGLGIVGYGIYQIVKGVRDKYNDDLSRPLHGRKKWVARIGLSAKGVAVGIVGSLFIAAGLALDPEEAGGLDQALQKLKEMPFGPWLLAAVAIGLAAYGVYCFFWSRRPKFT</sequence>
<evidence type="ECO:0000313" key="3">
    <source>
        <dbReference type="EMBL" id="SDL49262.1"/>
    </source>
</evidence>
<feature type="transmembrane region" description="Helical" evidence="1">
    <location>
        <begin position="23"/>
        <end position="44"/>
    </location>
</feature>
<protein>
    <recommendedName>
        <fullName evidence="2">DUF1206 domain-containing protein</fullName>
    </recommendedName>
</protein>
<keyword evidence="1" id="KW-0472">Membrane</keyword>
<dbReference type="Proteomes" id="UP000199475">
    <property type="component" value="Unassembled WGS sequence"/>
</dbReference>
<keyword evidence="1" id="KW-0812">Transmembrane</keyword>
<feature type="transmembrane region" description="Helical" evidence="1">
    <location>
        <begin position="242"/>
        <end position="263"/>
    </location>
</feature>
<feature type="domain" description="DUF1206" evidence="2">
    <location>
        <begin position="199"/>
        <end position="266"/>
    </location>
</feature>
<name>A0A1G9KI29_9ACTN</name>
<dbReference type="InterPro" id="IPR009597">
    <property type="entry name" value="DUF1206"/>
</dbReference>
<evidence type="ECO:0000259" key="2">
    <source>
        <dbReference type="Pfam" id="PF06724"/>
    </source>
</evidence>
<evidence type="ECO:0000256" key="1">
    <source>
        <dbReference type="SAM" id="Phobius"/>
    </source>
</evidence>
<accession>A0A1G9KI29</accession>